<feature type="region of interest" description="Disordered" evidence="1">
    <location>
        <begin position="75"/>
        <end position="117"/>
    </location>
</feature>
<keyword evidence="3" id="KW-1185">Reference proteome</keyword>
<proteinExistence type="predicted"/>
<evidence type="ECO:0000313" key="3">
    <source>
        <dbReference type="Proteomes" id="UP001220964"/>
    </source>
</evidence>
<reference evidence="2" key="1">
    <citation type="submission" date="2023-03" db="EMBL/GenBank/DDBJ databases">
        <title>Multiphase analysis and comparison of six strains from genera Psychromarinibacter, Lutimaribacter, and Maritimibacter, including a novel species: Psychromarinibacter sediminicola sp. nov.</title>
        <authorList>
            <person name="Wang Y.-H."/>
            <person name="Ye M.-Q."/>
            <person name="Du Z.-J."/>
        </authorList>
    </citation>
    <scope>NUCLEOTIDE SEQUENCE</scope>
    <source>
        <strain evidence="2">C21-152</strain>
    </source>
</reference>
<protein>
    <submittedName>
        <fullName evidence="2">Uncharacterized protein</fullName>
    </submittedName>
</protein>
<feature type="compositionally biased region" description="Basic and acidic residues" evidence="1">
    <location>
        <begin position="11"/>
        <end position="22"/>
    </location>
</feature>
<accession>A0AAE3T904</accession>
<dbReference type="EMBL" id="JARGYC010000033">
    <property type="protein sequence ID" value="MDF0601702.1"/>
    <property type="molecule type" value="Genomic_DNA"/>
</dbReference>
<organism evidence="2 3">
    <name type="scientific">Psychromarinibacter sediminicola</name>
    <dbReference type="NCBI Taxonomy" id="3033385"/>
    <lineage>
        <taxon>Bacteria</taxon>
        <taxon>Pseudomonadati</taxon>
        <taxon>Pseudomonadota</taxon>
        <taxon>Alphaproteobacteria</taxon>
        <taxon>Rhodobacterales</taxon>
        <taxon>Paracoccaceae</taxon>
        <taxon>Psychromarinibacter</taxon>
    </lineage>
</organism>
<feature type="compositionally biased region" description="Basic and acidic residues" evidence="1">
    <location>
        <begin position="75"/>
        <end position="88"/>
    </location>
</feature>
<sequence>MPLFLQAPGHRSAERPTAEGVRDGGGAPSLAVTPAIRFLSDRSTCLYPDMRRSFFMFGDERISNPRTMLHLAREGTRDRSLPFKHKESLMLPLADGTPRRHRPAPGKPRKPTDPERP</sequence>
<dbReference type="AlphaFoldDB" id="A0AAE3T904"/>
<feature type="region of interest" description="Disordered" evidence="1">
    <location>
        <begin position="1"/>
        <end position="29"/>
    </location>
</feature>
<feature type="compositionally biased region" description="Basic residues" evidence="1">
    <location>
        <begin position="99"/>
        <end position="109"/>
    </location>
</feature>
<dbReference type="RefSeq" id="WP_275567843.1">
    <property type="nucleotide sequence ID" value="NZ_JARGYC010000033.1"/>
</dbReference>
<gene>
    <name evidence="2" type="ORF">P1J78_13235</name>
</gene>
<evidence type="ECO:0000256" key="1">
    <source>
        <dbReference type="SAM" id="MobiDB-lite"/>
    </source>
</evidence>
<evidence type="ECO:0000313" key="2">
    <source>
        <dbReference type="EMBL" id="MDF0601702.1"/>
    </source>
</evidence>
<comment type="caution">
    <text evidence="2">The sequence shown here is derived from an EMBL/GenBank/DDBJ whole genome shotgun (WGS) entry which is preliminary data.</text>
</comment>
<name>A0AAE3T904_9RHOB</name>
<dbReference type="Proteomes" id="UP001220964">
    <property type="component" value="Unassembled WGS sequence"/>
</dbReference>